<dbReference type="PANTHER" id="PTHR12203">
    <property type="entry name" value="KDEL LYS-ASP-GLU-LEU CONTAINING - RELATED"/>
    <property type="match status" value="1"/>
</dbReference>
<dbReference type="PANTHER" id="PTHR12203:SF99">
    <property type="entry name" value="OS04G0534100 PROTEIN"/>
    <property type="match status" value="1"/>
</dbReference>
<evidence type="ECO:0000313" key="2">
    <source>
        <dbReference type="EMBL" id="RZB61669.1"/>
    </source>
</evidence>
<dbReference type="Pfam" id="PF05686">
    <property type="entry name" value="Glyco_transf_90"/>
    <property type="match status" value="1"/>
</dbReference>
<protein>
    <recommendedName>
        <fullName evidence="1">Glycosyl transferase CAP10 domain-containing protein</fullName>
    </recommendedName>
</protein>
<sequence>MPIIIVIEGAEINIKPWHILLGGLKEDTTRIPWLNREPYAYWKGNPAVAETRQDLMKCNVYENQDWNARLFAQIITEFEDNRIWEKHYLCPLTNCSALMLSRLNLIPEVSGSVVWRRNQLVAPIN</sequence>
<keyword evidence="3" id="KW-1185">Reference proteome</keyword>
<dbReference type="InterPro" id="IPR006598">
    <property type="entry name" value="CAP10"/>
</dbReference>
<comment type="caution">
    <text evidence="2">The sequence shown here is derived from an EMBL/GenBank/DDBJ whole genome shotgun (WGS) entry which is preliminary data.</text>
</comment>
<reference evidence="2 3" key="1">
    <citation type="submission" date="2018-09" db="EMBL/GenBank/DDBJ databases">
        <title>A high-quality reference genome of wild soybean provides a powerful tool to mine soybean genomes.</title>
        <authorList>
            <person name="Xie M."/>
            <person name="Chung C.Y.L."/>
            <person name="Li M.-W."/>
            <person name="Wong F.-L."/>
            <person name="Chan T.-F."/>
            <person name="Lam H.-M."/>
        </authorList>
    </citation>
    <scope>NUCLEOTIDE SEQUENCE [LARGE SCALE GENOMIC DNA]</scope>
    <source>
        <strain evidence="3">cv. W05</strain>
        <tissue evidence="2">Hypocotyl of etiolated seedlings</tissue>
    </source>
</reference>
<proteinExistence type="predicted"/>
<dbReference type="EMBL" id="QZWG01000016">
    <property type="protein sequence ID" value="RZB61669.1"/>
    <property type="molecule type" value="Genomic_DNA"/>
</dbReference>
<dbReference type="AlphaFoldDB" id="A0A445GKC9"/>
<dbReference type="InterPro" id="IPR051091">
    <property type="entry name" value="O-Glucosyltr/Glycosyltrsf_90"/>
</dbReference>
<evidence type="ECO:0000259" key="1">
    <source>
        <dbReference type="Pfam" id="PF05686"/>
    </source>
</evidence>
<dbReference type="Proteomes" id="UP000289340">
    <property type="component" value="Chromosome 16"/>
</dbReference>
<feature type="domain" description="Glycosyl transferase CAP10" evidence="1">
    <location>
        <begin position="10"/>
        <end position="79"/>
    </location>
</feature>
<organism evidence="2 3">
    <name type="scientific">Glycine soja</name>
    <name type="common">Wild soybean</name>
    <dbReference type="NCBI Taxonomy" id="3848"/>
    <lineage>
        <taxon>Eukaryota</taxon>
        <taxon>Viridiplantae</taxon>
        <taxon>Streptophyta</taxon>
        <taxon>Embryophyta</taxon>
        <taxon>Tracheophyta</taxon>
        <taxon>Spermatophyta</taxon>
        <taxon>Magnoliopsida</taxon>
        <taxon>eudicotyledons</taxon>
        <taxon>Gunneridae</taxon>
        <taxon>Pentapetalae</taxon>
        <taxon>rosids</taxon>
        <taxon>fabids</taxon>
        <taxon>Fabales</taxon>
        <taxon>Fabaceae</taxon>
        <taxon>Papilionoideae</taxon>
        <taxon>50 kb inversion clade</taxon>
        <taxon>NPAAA clade</taxon>
        <taxon>indigoferoid/millettioid clade</taxon>
        <taxon>Phaseoleae</taxon>
        <taxon>Glycine</taxon>
        <taxon>Glycine subgen. Soja</taxon>
    </lineage>
</organism>
<name>A0A445GKC9_GLYSO</name>
<gene>
    <name evidence="2" type="ORF">D0Y65_044111</name>
</gene>
<evidence type="ECO:0000313" key="3">
    <source>
        <dbReference type="Proteomes" id="UP000289340"/>
    </source>
</evidence>
<accession>A0A445GKC9</accession>